<dbReference type="GO" id="GO:0005886">
    <property type="term" value="C:plasma membrane"/>
    <property type="evidence" value="ECO:0007669"/>
    <property type="project" value="InterPro"/>
</dbReference>
<evidence type="ECO:0000313" key="4">
    <source>
        <dbReference type="Proteomes" id="UP000186019"/>
    </source>
</evidence>
<protein>
    <submittedName>
        <fullName evidence="3">Anti-sigma-K factor RskA</fullName>
    </submittedName>
</protein>
<feature type="domain" description="Anti-sigma K factor RskA C-terminal" evidence="2">
    <location>
        <begin position="103"/>
        <end position="229"/>
    </location>
</feature>
<evidence type="ECO:0000259" key="2">
    <source>
        <dbReference type="Pfam" id="PF10099"/>
    </source>
</evidence>
<feature type="transmembrane region" description="Helical" evidence="1">
    <location>
        <begin position="96"/>
        <end position="114"/>
    </location>
</feature>
<dbReference type="STRING" id="573024.SAMN05216208_0545"/>
<keyword evidence="1" id="KW-0812">Transmembrane</keyword>
<evidence type="ECO:0000313" key="3">
    <source>
        <dbReference type="EMBL" id="SIS06586.1"/>
    </source>
</evidence>
<name>A0A1N7G2C1_9RHOB</name>
<dbReference type="AlphaFoldDB" id="A0A1N7G2C1"/>
<dbReference type="PANTHER" id="PTHR37461">
    <property type="entry name" value="ANTI-SIGMA-K FACTOR RSKA"/>
    <property type="match status" value="1"/>
</dbReference>
<dbReference type="Proteomes" id="UP000186019">
    <property type="component" value="Unassembled WGS sequence"/>
</dbReference>
<dbReference type="InterPro" id="IPR051474">
    <property type="entry name" value="Anti-sigma-K/W_factor"/>
</dbReference>
<dbReference type="GO" id="GO:0006417">
    <property type="term" value="P:regulation of translation"/>
    <property type="evidence" value="ECO:0007669"/>
    <property type="project" value="TreeGrafter"/>
</dbReference>
<reference evidence="4" key="1">
    <citation type="submission" date="2017-01" db="EMBL/GenBank/DDBJ databases">
        <authorList>
            <person name="Varghese N."/>
            <person name="Submissions S."/>
        </authorList>
    </citation>
    <scope>NUCLEOTIDE SEQUENCE [LARGE SCALE GENOMIC DNA]</scope>
    <source>
        <strain evidence="4">DSM 29590</strain>
    </source>
</reference>
<dbReference type="GO" id="GO:0016989">
    <property type="term" value="F:sigma factor antagonist activity"/>
    <property type="evidence" value="ECO:0007669"/>
    <property type="project" value="TreeGrafter"/>
</dbReference>
<dbReference type="Pfam" id="PF10099">
    <property type="entry name" value="RskA_C"/>
    <property type="match status" value="1"/>
</dbReference>
<dbReference type="RefSeq" id="WP_076532471.1">
    <property type="nucleotide sequence ID" value="NZ_FOAC01000001.1"/>
</dbReference>
<accession>A0A1N7G2C1</accession>
<evidence type="ECO:0000256" key="1">
    <source>
        <dbReference type="SAM" id="Phobius"/>
    </source>
</evidence>
<dbReference type="OrthoDB" id="9816387at2"/>
<sequence length="238" mass="24357">MTAADPKGELPPGEDDRILAGEYALGLLKADAAADFEARLAREPALRRLYAEWAEDLAGLTDELEEVAPPGGMQASIEAQLFGANPRRPFAGLRGLGWLVGGAVAAALALYVTLNAGLLGQGPTLPGAPDYTAQVAAEDGSLRILASYDIEEAGLRVEERSGTAPEGRVLELWLIAGQDAPVSLGVLPEGEGGLMPIDPAIAPRLPGGVLAISEEPRGGSPTGAPTGRVLATGAITPL</sequence>
<keyword evidence="4" id="KW-1185">Reference proteome</keyword>
<dbReference type="PANTHER" id="PTHR37461:SF1">
    <property type="entry name" value="ANTI-SIGMA-K FACTOR RSKA"/>
    <property type="match status" value="1"/>
</dbReference>
<keyword evidence="1" id="KW-0472">Membrane</keyword>
<dbReference type="EMBL" id="FTNV01000001">
    <property type="protein sequence ID" value="SIS06586.1"/>
    <property type="molecule type" value="Genomic_DNA"/>
</dbReference>
<dbReference type="InterPro" id="IPR018764">
    <property type="entry name" value="RskA_C"/>
</dbReference>
<organism evidence="3 4">
    <name type="scientific">Roseovarius nanhaiticus</name>
    <dbReference type="NCBI Taxonomy" id="573024"/>
    <lineage>
        <taxon>Bacteria</taxon>
        <taxon>Pseudomonadati</taxon>
        <taxon>Pseudomonadota</taxon>
        <taxon>Alphaproteobacteria</taxon>
        <taxon>Rhodobacterales</taxon>
        <taxon>Roseobacteraceae</taxon>
        <taxon>Roseovarius</taxon>
    </lineage>
</organism>
<gene>
    <name evidence="3" type="ORF">SAMN05421666_1591</name>
</gene>
<proteinExistence type="predicted"/>
<keyword evidence="1" id="KW-1133">Transmembrane helix</keyword>